<keyword evidence="2" id="KW-1185">Reference proteome</keyword>
<gene>
    <name evidence="1" type="ORF">AAFF_G00330850</name>
</gene>
<protein>
    <submittedName>
        <fullName evidence="1">Uncharacterized protein</fullName>
    </submittedName>
</protein>
<organism evidence="1 2">
    <name type="scientific">Aldrovandia affinis</name>
    <dbReference type="NCBI Taxonomy" id="143900"/>
    <lineage>
        <taxon>Eukaryota</taxon>
        <taxon>Metazoa</taxon>
        <taxon>Chordata</taxon>
        <taxon>Craniata</taxon>
        <taxon>Vertebrata</taxon>
        <taxon>Euteleostomi</taxon>
        <taxon>Actinopterygii</taxon>
        <taxon>Neopterygii</taxon>
        <taxon>Teleostei</taxon>
        <taxon>Notacanthiformes</taxon>
        <taxon>Halosauridae</taxon>
        <taxon>Aldrovandia</taxon>
    </lineage>
</organism>
<evidence type="ECO:0000313" key="2">
    <source>
        <dbReference type="Proteomes" id="UP001221898"/>
    </source>
</evidence>
<reference evidence="1" key="1">
    <citation type="journal article" date="2023" name="Science">
        <title>Genome structures resolve the early diversification of teleost fishes.</title>
        <authorList>
            <person name="Parey E."/>
            <person name="Louis A."/>
            <person name="Montfort J."/>
            <person name="Bouchez O."/>
            <person name="Roques C."/>
            <person name="Iampietro C."/>
            <person name="Lluch J."/>
            <person name="Castinel A."/>
            <person name="Donnadieu C."/>
            <person name="Desvignes T."/>
            <person name="Floi Bucao C."/>
            <person name="Jouanno E."/>
            <person name="Wen M."/>
            <person name="Mejri S."/>
            <person name="Dirks R."/>
            <person name="Jansen H."/>
            <person name="Henkel C."/>
            <person name="Chen W.J."/>
            <person name="Zahm M."/>
            <person name="Cabau C."/>
            <person name="Klopp C."/>
            <person name="Thompson A.W."/>
            <person name="Robinson-Rechavi M."/>
            <person name="Braasch I."/>
            <person name="Lecointre G."/>
            <person name="Bobe J."/>
            <person name="Postlethwait J.H."/>
            <person name="Berthelot C."/>
            <person name="Roest Crollius H."/>
            <person name="Guiguen Y."/>
        </authorList>
    </citation>
    <scope>NUCLEOTIDE SEQUENCE</scope>
    <source>
        <strain evidence="1">NC1722</strain>
    </source>
</reference>
<sequence>MFLEVVVRSGGGGWLGCPLIVPFVMLCTTPSLCQRPDGMQHCGHCLLHLLSANAADCLLEMDFQEE</sequence>
<evidence type="ECO:0000313" key="1">
    <source>
        <dbReference type="EMBL" id="KAJ8367123.1"/>
    </source>
</evidence>
<name>A0AAD7R6J7_9TELE</name>
<dbReference type="AlphaFoldDB" id="A0AAD7R6J7"/>
<accession>A0AAD7R6J7</accession>
<proteinExistence type="predicted"/>
<comment type="caution">
    <text evidence="1">The sequence shown here is derived from an EMBL/GenBank/DDBJ whole genome shotgun (WGS) entry which is preliminary data.</text>
</comment>
<dbReference type="EMBL" id="JAINUG010000503">
    <property type="protein sequence ID" value="KAJ8367123.1"/>
    <property type="molecule type" value="Genomic_DNA"/>
</dbReference>
<dbReference type="Proteomes" id="UP001221898">
    <property type="component" value="Unassembled WGS sequence"/>
</dbReference>